<keyword evidence="5" id="KW-1185">Reference proteome</keyword>
<protein>
    <submittedName>
        <fullName evidence="2">Uncharacterized protein</fullName>
    </submittedName>
</protein>
<organism evidence="2 4">
    <name type="scientific">Rotaria sordida</name>
    <dbReference type="NCBI Taxonomy" id="392033"/>
    <lineage>
        <taxon>Eukaryota</taxon>
        <taxon>Metazoa</taxon>
        <taxon>Spiralia</taxon>
        <taxon>Gnathifera</taxon>
        <taxon>Rotifera</taxon>
        <taxon>Eurotatoria</taxon>
        <taxon>Bdelloidea</taxon>
        <taxon>Philodinida</taxon>
        <taxon>Philodinidae</taxon>
        <taxon>Rotaria</taxon>
    </lineage>
</organism>
<name>A0A815HFF7_9BILA</name>
<gene>
    <name evidence="3" type="ORF">JXQ802_LOCUS48429</name>
    <name evidence="2" type="ORF">PYM288_LOCUS32416</name>
</gene>
<accession>A0A815HFF7</accession>
<feature type="compositionally biased region" description="Low complexity" evidence="1">
    <location>
        <begin position="34"/>
        <end position="48"/>
    </location>
</feature>
<comment type="caution">
    <text evidence="2">The sequence shown here is derived from an EMBL/GenBank/DDBJ whole genome shotgun (WGS) entry which is preliminary data.</text>
</comment>
<evidence type="ECO:0000313" key="4">
    <source>
        <dbReference type="Proteomes" id="UP000663854"/>
    </source>
</evidence>
<proteinExistence type="predicted"/>
<dbReference type="EMBL" id="CAJNOL010005242">
    <property type="protein sequence ID" value="CAF1602085.1"/>
    <property type="molecule type" value="Genomic_DNA"/>
</dbReference>
<dbReference type="AlphaFoldDB" id="A0A815HFF7"/>
<evidence type="ECO:0000313" key="3">
    <source>
        <dbReference type="EMBL" id="CAF1602085.1"/>
    </source>
</evidence>
<dbReference type="Proteomes" id="UP000663854">
    <property type="component" value="Unassembled WGS sequence"/>
</dbReference>
<dbReference type="EMBL" id="CAJNOH010003864">
    <property type="protein sequence ID" value="CAF1351474.1"/>
    <property type="molecule type" value="Genomic_DNA"/>
</dbReference>
<dbReference type="Proteomes" id="UP000663870">
    <property type="component" value="Unassembled WGS sequence"/>
</dbReference>
<evidence type="ECO:0000256" key="1">
    <source>
        <dbReference type="SAM" id="MobiDB-lite"/>
    </source>
</evidence>
<reference evidence="2" key="1">
    <citation type="submission" date="2021-02" db="EMBL/GenBank/DDBJ databases">
        <authorList>
            <person name="Nowell W R."/>
        </authorList>
    </citation>
    <scope>NUCLEOTIDE SEQUENCE</scope>
</reference>
<evidence type="ECO:0000313" key="5">
    <source>
        <dbReference type="Proteomes" id="UP000663870"/>
    </source>
</evidence>
<evidence type="ECO:0000313" key="2">
    <source>
        <dbReference type="EMBL" id="CAF1351474.1"/>
    </source>
</evidence>
<feature type="region of interest" description="Disordered" evidence="1">
    <location>
        <begin position="28"/>
        <end position="64"/>
    </location>
</feature>
<sequence>MVKSSSTGTPISLATSSFSILFQPTITSARRTNKSTPSPTSRKSTSSNDSISESRLFVDEDSSDKNKVELDKINNLETCNINSVENGFDVDSENDDSLEKPAKNINDSVKVNDEQFYYDEIEIGTITSETTTCIIKAEQIIEKRVFYLQSNGRATFIRFPNLEEHS</sequence>